<dbReference type="AlphaFoldDB" id="A0A2H0UII1"/>
<evidence type="ECO:0000313" key="1">
    <source>
        <dbReference type="EMBL" id="PIR85605.1"/>
    </source>
</evidence>
<organism evidence="1 2">
    <name type="scientific">Candidatus Kaiserbacteria bacterium CG10_big_fil_rev_8_21_14_0_10_44_10</name>
    <dbReference type="NCBI Taxonomy" id="1974606"/>
    <lineage>
        <taxon>Bacteria</taxon>
        <taxon>Candidatus Kaiseribacteriota</taxon>
    </lineage>
</organism>
<evidence type="ECO:0008006" key="3">
    <source>
        <dbReference type="Google" id="ProtNLM"/>
    </source>
</evidence>
<dbReference type="SUPFAM" id="SSF46689">
    <property type="entry name" value="Homeodomain-like"/>
    <property type="match status" value="1"/>
</dbReference>
<dbReference type="Gene3D" id="1.10.10.10">
    <property type="entry name" value="Winged helix-like DNA-binding domain superfamily/Winged helix DNA-binding domain"/>
    <property type="match status" value="1"/>
</dbReference>
<dbReference type="InterPro" id="IPR036388">
    <property type="entry name" value="WH-like_DNA-bd_sf"/>
</dbReference>
<gene>
    <name evidence="1" type="ORF">COU14_03420</name>
</gene>
<dbReference type="EMBL" id="PFBG01000038">
    <property type="protein sequence ID" value="PIR85605.1"/>
    <property type="molecule type" value="Genomic_DNA"/>
</dbReference>
<name>A0A2H0UII1_9BACT</name>
<reference evidence="2" key="1">
    <citation type="submission" date="2017-09" db="EMBL/GenBank/DDBJ databases">
        <title>Depth-based differentiation of microbial function through sediment-hosted aquifers and enrichment of novel symbionts in the deep terrestrial subsurface.</title>
        <authorList>
            <person name="Probst A.J."/>
            <person name="Ladd B."/>
            <person name="Jarett J.K."/>
            <person name="Geller-Mcgrath D.E."/>
            <person name="Sieber C.M.K."/>
            <person name="Emerson J.B."/>
            <person name="Anantharaman K."/>
            <person name="Thomas B.C."/>
            <person name="Malmstrom R."/>
            <person name="Stieglmeier M."/>
            <person name="Klingl A."/>
            <person name="Woyke T."/>
            <person name="Ryan C.M."/>
            <person name="Banfield J.F."/>
        </authorList>
    </citation>
    <scope>NUCLEOTIDE SEQUENCE [LARGE SCALE GENOMIC DNA]</scope>
</reference>
<sequence length="160" mass="18496">MKRTERDRAILLHKQGKSLNEIVEELKVSKGSVSLWVRDVRLTTSQRAKLNKRGFSVSAIEKRRLNRIDNTTRRHRLVIDEAKGDVQDLSRYELLLVGTALYWGEGSKANRNVASIANSDPSVIRMMMQFFKEILEVNQTKFRGHIHTFSHLNVDEAESY</sequence>
<accession>A0A2H0UII1</accession>
<protein>
    <recommendedName>
        <fullName evidence="3">RNA polymerase sigma factor 70 region 4 type 2 domain-containing protein</fullName>
    </recommendedName>
</protein>
<proteinExistence type="predicted"/>
<evidence type="ECO:0000313" key="2">
    <source>
        <dbReference type="Proteomes" id="UP000229612"/>
    </source>
</evidence>
<dbReference type="InterPro" id="IPR009057">
    <property type="entry name" value="Homeodomain-like_sf"/>
</dbReference>
<dbReference type="Proteomes" id="UP000229612">
    <property type="component" value="Unassembled WGS sequence"/>
</dbReference>
<comment type="caution">
    <text evidence="1">The sequence shown here is derived from an EMBL/GenBank/DDBJ whole genome shotgun (WGS) entry which is preliminary data.</text>
</comment>